<dbReference type="GO" id="GO:0015833">
    <property type="term" value="P:peptide transport"/>
    <property type="evidence" value="ECO:0007669"/>
    <property type="project" value="TreeGrafter"/>
</dbReference>
<keyword evidence="2" id="KW-0813">Transport</keyword>
<gene>
    <name evidence="5" type="ORF">CO178_00400</name>
</gene>
<comment type="similarity">
    <text evidence="1">Belongs to the bacterial solute-binding protein 5 family.</text>
</comment>
<reference evidence="6" key="1">
    <citation type="submission" date="2017-09" db="EMBL/GenBank/DDBJ databases">
        <title>Depth-based differentiation of microbial function through sediment-hosted aquifers and enrichment of novel symbionts in the deep terrestrial subsurface.</title>
        <authorList>
            <person name="Probst A.J."/>
            <person name="Ladd B."/>
            <person name="Jarett J.K."/>
            <person name="Geller-Mcgrath D.E."/>
            <person name="Sieber C.M.K."/>
            <person name="Emerson J.B."/>
            <person name="Anantharaman K."/>
            <person name="Thomas B.C."/>
            <person name="Malmstrom R."/>
            <person name="Stieglmeier M."/>
            <person name="Klingl A."/>
            <person name="Woyke T."/>
            <person name="Ryan C.M."/>
            <person name="Banfield J.F."/>
        </authorList>
    </citation>
    <scope>NUCLEOTIDE SEQUENCE [LARGE SCALE GENOMIC DNA]</scope>
</reference>
<dbReference type="Gene3D" id="3.10.105.10">
    <property type="entry name" value="Dipeptide-binding Protein, Domain 3"/>
    <property type="match status" value="1"/>
</dbReference>
<feature type="domain" description="Solute-binding protein family 5" evidence="4">
    <location>
        <begin position="64"/>
        <end position="384"/>
    </location>
</feature>
<name>A0A2M7X5C3_UNCKA</name>
<evidence type="ECO:0000259" key="4">
    <source>
        <dbReference type="Pfam" id="PF00496"/>
    </source>
</evidence>
<evidence type="ECO:0000256" key="3">
    <source>
        <dbReference type="ARBA" id="ARBA00022729"/>
    </source>
</evidence>
<evidence type="ECO:0000256" key="2">
    <source>
        <dbReference type="ARBA" id="ARBA00022448"/>
    </source>
</evidence>
<dbReference type="Gene3D" id="3.90.76.10">
    <property type="entry name" value="Dipeptide-binding Protein, Domain 1"/>
    <property type="match status" value="1"/>
</dbReference>
<evidence type="ECO:0000256" key="1">
    <source>
        <dbReference type="ARBA" id="ARBA00005695"/>
    </source>
</evidence>
<dbReference type="GO" id="GO:0042597">
    <property type="term" value="C:periplasmic space"/>
    <property type="evidence" value="ECO:0007669"/>
    <property type="project" value="UniProtKB-ARBA"/>
</dbReference>
<evidence type="ECO:0000313" key="5">
    <source>
        <dbReference type="EMBL" id="PJA41348.1"/>
    </source>
</evidence>
<dbReference type="SUPFAM" id="SSF53850">
    <property type="entry name" value="Periplasmic binding protein-like II"/>
    <property type="match status" value="1"/>
</dbReference>
<evidence type="ECO:0000313" key="6">
    <source>
        <dbReference type="Proteomes" id="UP000230683"/>
    </source>
</evidence>
<proteinExistence type="inferred from homology"/>
<protein>
    <recommendedName>
        <fullName evidence="4">Solute-binding protein family 5 domain-containing protein</fullName>
    </recommendedName>
</protein>
<dbReference type="GO" id="GO:0043190">
    <property type="term" value="C:ATP-binding cassette (ABC) transporter complex"/>
    <property type="evidence" value="ECO:0007669"/>
    <property type="project" value="InterPro"/>
</dbReference>
<dbReference type="EMBL" id="PFWY01000021">
    <property type="protein sequence ID" value="PJA41348.1"/>
    <property type="molecule type" value="Genomic_DNA"/>
</dbReference>
<dbReference type="Gene3D" id="3.40.190.10">
    <property type="entry name" value="Periplasmic binding protein-like II"/>
    <property type="match status" value="1"/>
</dbReference>
<dbReference type="Pfam" id="PF00496">
    <property type="entry name" value="SBP_bac_5"/>
    <property type="match status" value="1"/>
</dbReference>
<dbReference type="AlphaFoldDB" id="A0A2M7X5C3"/>
<dbReference type="PANTHER" id="PTHR30290:SF9">
    <property type="entry name" value="OLIGOPEPTIDE-BINDING PROTEIN APPA"/>
    <property type="match status" value="1"/>
</dbReference>
<accession>A0A2M7X5C3</accession>
<dbReference type="InterPro" id="IPR039424">
    <property type="entry name" value="SBP_5"/>
</dbReference>
<comment type="caution">
    <text evidence="5">The sequence shown here is derived from an EMBL/GenBank/DDBJ whole genome shotgun (WGS) entry which is preliminary data.</text>
</comment>
<dbReference type="PANTHER" id="PTHR30290">
    <property type="entry name" value="PERIPLASMIC BINDING COMPONENT OF ABC TRANSPORTER"/>
    <property type="match status" value="1"/>
</dbReference>
<dbReference type="InterPro" id="IPR000914">
    <property type="entry name" value="SBP_5_dom"/>
</dbReference>
<sequence length="469" mass="53617">MLSALKVLFINILLALTTLIPQETLSIGIIGQPTSFLPSQATSDSERLISQIVFRSLFKFQDGELVNDLVDKWSTSEDIKTYKIVLKENIFWQDGTPITSNDILYSLSLRENLINEMEIEKISSKEVQIKLSTATAMLPSILTFGIEPSHLRNQNKISPVGSTSYRILKIEKERSEIKSITLQSFEKNKQYNRIIVRFYNTDNDLVTAYKLGEIKTFLSQTDINLPNVTKTNLTFLGRYFLLVINTQKPALQPIENREILVKSLDLNSYLLGHYYETSLKAQGPISHSEFTKEEGFEYTYDSKATLSISQKNTMSKLSILLPNNTDGRQMESVLKEFWGKQLGIDLQFEFLNIDEITKRGSGGEFDILLIGHEITPDPDRYIFWHSTQIGKLNMAQFEDLRADKALEEGRRATSAEDRLKHYSIFQDVISTKIPAIFLYHPGSYFYVSEKTPVPLPNVIYYPSDILNNL</sequence>
<keyword evidence="3" id="KW-0732">Signal</keyword>
<dbReference type="PIRSF" id="PIRSF002741">
    <property type="entry name" value="MppA"/>
    <property type="match status" value="1"/>
</dbReference>
<organism evidence="5 6">
    <name type="scientific">candidate division WWE3 bacterium CG_4_9_14_3_um_filter_34_6</name>
    <dbReference type="NCBI Taxonomy" id="1975079"/>
    <lineage>
        <taxon>Bacteria</taxon>
        <taxon>Katanobacteria</taxon>
    </lineage>
</organism>
<dbReference type="InterPro" id="IPR030678">
    <property type="entry name" value="Peptide/Ni-bd"/>
</dbReference>
<dbReference type="GO" id="GO:1904680">
    <property type="term" value="F:peptide transmembrane transporter activity"/>
    <property type="evidence" value="ECO:0007669"/>
    <property type="project" value="TreeGrafter"/>
</dbReference>
<dbReference type="Proteomes" id="UP000230683">
    <property type="component" value="Unassembled WGS sequence"/>
</dbReference>